<comment type="cofactor">
    <cofactor evidence="1">
        <name>Fe(2+)</name>
        <dbReference type="ChEBI" id="CHEBI:29033"/>
    </cofactor>
</comment>
<dbReference type="eggNOG" id="COG5383">
    <property type="taxonomic scope" value="Bacteria"/>
</dbReference>
<evidence type="ECO:0000256" key="3">
    <source>
        <dbReference type="ARBA" id="ARBA00023002"/>
    </source>
</evidence>
<dbReference type="STRING" id="1168034.FH5T_11585"/>
<dbReference type="EMBL" id="CP007451">
    <property type="protein sequence ID" value="AHW60031.1"/>
    <property type="molecule type" value="Genomic_DNA"/>
</dbReference>
<dbReference type="Gene3D" id="3.10.180.50">
    <property type="match status" value="1"/>
</dbReference>
<dbReference type="SMART" id="SM01150">
    <property type="entry name" value="DUF1338"/>
    <property type="match status" value="1"/>
</dbReference>
<evidence type="ECO:0000256" key="5">
    <source>
        <dbReference type="ARBA" id="ARBA00035013"/>
    </source>
</evidence>
<dbReference type="EMBL" id="FOHT01000051">
    <property type="protein sequence ID" value="SEU12949.1"/>
    <property type="molecule type" value="Genomic_DNA"/>
</dbReference>
<evidence type="ECO:0000256" key="4">
    <source>
        <dbReference type="ARBA" id="ARBA00023004"/>
    </source>
</evidence>
<keyword evidence="10" id="KW-1185">Reference proteome</keyword>
<dbReference type="EC" id="1.13.11.93" evidence="6"/>
<accession>X5E0D8</accession>
<evidence type="ECO:0000256" key="7">
    <source>
        <dbReference type="ARBA" id="ARBA00035045"/>
    </source>
</evidence>
<evidence type="ECO:0000313" key="10">
    <source>
        <dbReference type="Proteomes" id="UP000023772"/>
    </source>
</evidence>
<reference evidence="8 10" key="1">
    <citation type="submission" date="2014-03" db="EMBL/GenBank/DDBJ databases">
        <title>Complete genome sequence of a deeply braunched marine Bacteroidia bacterium Draconibacterium orientale type strain FH5T.</title>
        <authorList>
            <person name="Li X."/>
            <person name="Wang X."/>
            <person name="Xie Z."/>
            <person name="Du Z."/>
            <person name="Chen G."/>
        </authorList>
    </citation>
    <scope>NUCLEOTIDE SEQUENCE [LARGE SCALE GENOMIC DNA]</scope>
    <source>
        <strain evidence="8 10">FH5</strain>
    </source>
</reference>
<proteinExistence type="inferred from homology"/>
<dbReference type="AlphaFoldDB" id="X5E0D8"/>
<keyword evidence="2" id="KW-0223">Dioxygenase</keyword>
<evidence type="ECO:0000256" key="6">
    <source>
        <dbReference type="ARBA" id="ARBA00035023"/>
    </source>
</evidence>
<dbReference type="CDD" id="cd16350">
    <property type="entry name" value="VOC_like"/>
    <property type="match status" value="1"/>
</dbReference>
<gene>
    <name evidence="8" type="ORF">FH5T_11585</name>
    <name evidence="9" type="ORF">SAMN05444285_15119</name>
</gene>
<dbReference type="GO" id="GO:0051213">
    <property type="term" value="F:dioxygenase activity"/>
    <property type="evidence" value="ECO:0007669"/>
    <property type="project" value="UniProtKB-KW"/>
</dbReference>
<dbReference type="Pfam" id="PF07063">
    <property type="entry name" value="HGLS"/>
    <property type="match status" value="1"/>
</dbReference>
<dbReference type="InterPro" id="IPR009770">
    <property type="entry name" value="HGLS"/>
</dbReference>
<dbReference type="PANTHER" id="PTHR31136:SF5">
    <property type="entry name" value="2-OXOADIPATE DIOXYGENASE_DECARBOXYLASE, CHLOROPLASTIC"/>
    <property type="match status" value="1"/>
</dbReference>
<name>X5E0D8_9BACT</name>
<comment type="similarity">
    <text evidence="5">Belongs to the 2-oxoadipate dioxygenase/decarboxylase family.</text>
</comment>
<dbReference type="Proteomes" id="UP000181981">
    <property type="component" value="Unassembled WGS sequence"/>
</dbReference>
<reference evidence="9 11" key="2">
    <citation type="submission" date="2016-10" db="EMBL/GenBank/DDBJ databases">
        <authorList>
            <person name="de Groot N.N."/>
        </authorList>
    </citation>
    <scope>NUCLEOTIDE SEQUENCE [LARGE SCALE GENOMIC DNA]</scope>
    <source>
        <strain evidence="9 11">DSM 25947</strain>
    </source>
</reference>
<evidence type="ECO:0000256" key="1">
    <source>
        <dbReference type="ARBA" id="ARBA00001954"/>
    </source>
</evidence>
<dbReference type="RefSeq" id="WP_038558451.1">
    <property type="nucleotide sequence ID" value="NZ_FOHT01000051.1"/>
</dbReference>
<evidence type="ECO:0000313" key="11">
    <source>
        <dbReference type="Proteomes" id="UP000181981"/>
    </source>
</evidence>
<dbReference type="OrthoDB" id="506370at2"/>
<evidence type="ECO:0000313" key="8">
    <source>
        <dbReference type="EMBL" id="AHW60031.1"/>
    </source>
</evidence>
<sequence length="307" mass="35165">MKVTAKEITNALLTQLWKMYLDRVSYAREYQRLVIGKGGSVVNDHIAFRTFNTHTGEQPEGIRAIKHIISCLEYVPVEKYNFKKKKLNAVHFEHPDPMFPKLFVSQLEVEELPEWAQQIIKNTVKETPYLLSDESIGLLATLKKKGELPRVAGEMLVKDLAQYFRRPWNIPKKDDVLKVNDVSQYAAWVLLHGNAVNHFTAFVNYQNVSEWPDLESTCKGLAEAGIPMKETLEGEKGSKLQQSATLAVKEEVEVKGEDGIEKMPWTYAYYELAERGLVIENGEEKLFSGFLGEQARHLFDMTRTRDN</sequence>
<dbReference type="HOGENOM" id="CLU_053061_1_1_10"/>
<protein>
    <recommendedName>
        <fullName evidence="6">2-oxoadipate dioxygenase/decarboxylase</fullName>
        <ecNumber evidence="6">1.13.11.93</ecNumber>
    </recommendedName>
    <alternativeName>
        <fullName evidence="7">2-hydroxyglutarate synthase</fullName>
    </alternativeName>
</protein>
<keyword evidence="4" id="KW-0408">Iron</keyword>
<evidence type="ECO:0000313" key="9">
    <source>
        <dbReference type="EMBL" id="SEU12949.1"/>
    </source>
</evidence>
<dbReference type="PANTHER" id="PTHR31136">
    <property type="entry name" value="DUF1338 DOMAIN-CONTAINING PROTEIN"/>
    <property type="match status" value="1"/>
</dbReference>
<keyword evidence="3" id="KW-0560">Oxidoreductase</keyword>
<organism evidence="9 11">
    <name type="scientific">Draconibacterium orientale</name>
    <dbReference type="NCBI Taxonomy" id="1168034"/>
    <lineage>
        <taxon>Bacteria</taxon>
        <taxon>Pseudomonadati</taxon>
        <taxon>Bacteroidota</taxon>
        <taxon>Bacteroidia</taxon>
        <taxon>Marinilabiliales</taxon>
        <taxon>Prolixibacteraceae</taxon>
        <taxon>Draconibacterium</taxon>
    </lineage>
</organism>
<dbReference type="Proteomes" id="UP000023772">
    <property type="component" value="Chromosome"/>
</dbReference>
<dbReference type="KEGG" id="dori:FH5T_11585"/>
<evidence type="ECO:0000256" key="2">
    <source>
        <dbReference type="ARBA" id="ARBA00022964"/>
    </source>
</evidence>